<evidence type="ECO:0000256" key="4">
    <source>
        <dbReference type="ARBA" id="ARBA00022705"/>
    </source>
</evidence>
<keyword evidence="3" id="KW-0515">Mutator protein</keyword>
<evidence type="ECO:0000256" key="5">
    <source>
        <dbReference type="ARBA" id="ARBA00022723"/>
    </source>
</evidence>
<dbReference type="EMBL" id="FNKO01000002">
    <property type="protein sequence ID" value="SDR18773.1"/>
    <property type="molecule type" value="Genomic_DNA"/>
</dbReference>
<comment type="similarity">
    <text evidence="2">Belongs to the Nudix hydrolase family.</text>
</comment>
<evidence type="ECO:0000256" key="10">
    <source>
        <dbReference type="ARBA" id="ARBA00035861"/>
    </source>
</evidence>
<dbReference type="GO" id="GO:0006281">
    <property type="term" value="P:DNA repair"/>
    <property type="evidence" value="ECO:0007669"/>
    <property type="project" value="UniProtKB-KW"/>
</dbReference>
<keyword evidence="4" id="KW-0235">DNA replication</keyword>
<evidence type="ECO:0000256" key="9">
    <source>
        <dbReference type="ARBA" id="ARBA00023204"/>
    </source>
</evidence>
<protein>
    <recommendedName>
        <fullName evidence="11">8-oxo-dGTP diphosphatase</fullName>
        <ecNumber evidence="11">3.6.1.55</ecNumber>
    </recommendedName>
</protein>
<reference evidence="14" key="1">
    <citation type="submission" date="2016-10" db="EMBL/GenBank/DDBJ databases">
        <authorList>
            <person name="Varghese N."/>
            <person name="Submissions S."/>
        </authorList>
    </citation>
    <scope>NUCLEOTIDE SEQUENCE [LARGE SCALE GENOMIC DNA]</scope>
    <source>
        <strain evidence="14">DSM 45459</strain>
    </source>
</reference>
<dbReference type="GO" id="GO:0044716">
    <property type="term" value="F:8-oxo-GDP phosphatase activity"/>
    <property type="evidence" value="ECO:0007669"/>
    <property type="project" value="TreeGrafter"/>
</dbReference>
<dbReference type="PROSITE" id="PS51462">
    <property type="entry name" value="NUDIX"/>
    <property type="match status" value="1"/>
</dbReference>
<name>A0A1H1H098_9ACTN</name>
<dbReference type="InterPro" id="IPR047127">
    <property type="entry name" value="MutT-like"/>
</dbReference>
<evidence type="ECO:0000256" key="7">
    <source>
        <dbReference type="ARBA" id="ARBA00022801"/>
    </source>
</evidence>
<dbReference type="GO" id="GO:0044715">
    <property type="term" value="F:8-oxo-dGDP phosphatase activity"/>
    <property type="evidence" value="ECO:0007669"/>
    <property type="project" value="TreeGrafter"/>
</dbReference>
<sequence>MLVRTVSIDAPVRTVAAAARHTRTVLAGFAALRPDPVPPAGELLVPGDGLVLRSGGELEPTRGSFVVRGADEHGLLLAPPGADRCPPAEFEVALTGGAAGTSMTVTARPGEGVGRAELAAMEEVLDGYPAAVREITEEWCGRPVVVAAAIVDGGLLLAQQRRSPARHAGGWELPGGRVEAGETEAQAMVRECREELAVDVRVLGGFGTDVPVSADGGMLLRGYLAGLRDRSAVPRPVEHRAVRWVGADRLPELEWLATDRLLLDSMRSALGGAAR</sequence>
<comment type="cofactor">
    <cofactor evidence="1">
        <name>Mg(2+)</name>
        <dbReference type="ChEBI" id="CHEBI:18420"/>
    </cofactor>
</comment>
<accession>A0A1H1H098</accession>
<organism evidence="13 14">
    <name type="scientific">Actinopolyspora saharensis</name>
    <dbReference type="NCBI Taxonomy" id="995062"/>
    <lineage>
        <taxon>Bacteria</taxon>
        <taxon>Bacillati</taxon>
        <taxon>Actinomycetota</taxon>
        <taxon>Actinomycetes</taxon>
        <taxon>Actinopolysporales</taxon>
        <taxon>Actinopolysporaceae</taxon>
        <taxon>Actinopolyspora</taxon>
    </lineage>
</organism>
<dbReference type="Proteomes" id="UP000199301">
    <property type="component" value="Unassembled WGS sequence"/>
</dbReference>
<feature type="domain" description="Nudix hydrolase" evidence="12">
    <location>
        <begin position="141"/>
        <end position="267"/>
    </location>
</feature>
<evidence type="ECO:0000259" key="12">
    <source>
        <dbReference type="PROSITE" id="PS51462"/>
    </source>
</evidence>
<gene>
    <name evidence="13" type="ORF">SAMN04489718_4011</name>
</gene>
<evidence type="ECO:0000313" key="14">
    <source>
        <dbReference type="Proteomes" id="UP000199301"/>
    </source>
</evidence>
<dbReference type="InterPro" id="IPR000086">
    <property type="entry name" value="NUDIX_hydrolase_dom"/>
</dbReference>
<dbReference type="PANTHER" id="PTHR47707:SF1">
    <property type="entry name" value="NUDIX HYDROLASE FAMILY PROTEIN"/>
    <property type="match status" value="1"/>
</dbReference>
<keyword evidence="8" id="KW-0460">Magnesium</keyword>
<dbReference type="SUPFAM" id="SSF55811">
    <property type="entry name" value="Nudix"/>
    <property type="match status" value="1"/>
</dbReference>
<proteinExistence type="inferred from homology"/>
<evidence type="ECO:0000256" key="1">
    <source>
        <dbReference type="ARBA" id="ARBA00001946"/>
    </source>
</evidence>
<evidence type="ECO:0000313" key="13">
    <source>
        <dbReference type="EMBL" id="SDR18773.1"/>
    </source>
</evidence>
<keyword evidence="9" id="KW-0234">DNA repair</keyword>
<dbReference type="RefSeq" id="WP_217637931.1">
    <property type="nucleotide sequence ID" value="NZ_FNKO01000002.1"/>
</dbReference>
<evidence type="ECO:0000256" key="8">
    <source>
        <dbReference type="ARBA" id="ARBA00022842"/>
    </source>
</evidence>
<dbReference type="PRINTS" id="PR00502">
    <property type="entry name" value="NUDIXFAMILY"/>
</dbReference>
<dbReference type="InterPro" id="IPR015797">
    <property type="entry name" value="NUDIX_hydrolase-like_dom_sf"/>
</dbReference>
<dbReference type="AlphaFoldDB" id="A0A1H1H098"/>
<dbReference type="CDD" id="cd03425">
    <property type="entry name" value="NUDIX_MutT_NudA_like"/>
    <property type="match status" value="1"/>
</dbReference>
<evidence type="ECO:0000256" key="2">
    <source>
        <dbReference type="ARBA" id="ARBA00005582"/>
    </source>
</evidence>
<keyword evidence="14" id="KW-1185">Reference proteome</keyword>
<dbReference type="Gene3D" id="3.90.79.10">
    <property type="entry name" value="Nucleoside Triphosphate Pyrophosphohydrolase"/>
    <property type="match status" value="1"/>
</dbReference>
<dbReference type="PANTHER" id="PTHR47707">
    <property type="entry name" value="8-OXO-DGTP DIPHOSPHATASE"/>
    <property type="match status" value="1"/>
</dbReference>
<dbReference type="EC" id="3.6.1.55" evidence="11"/>
<dbReference type="Pfam" id="PF00293">
    <property type="entry name" value="NUDIX"/>
    <property type="match status" value="1"/>
</dbReference>
<comment type="catalytic activity">
    <reaction evidence="10">
        <text>8-oxo-dGTP + H2O = 8-oxo-dGMP + diphosphate + H(+)</text>
        <dbReference type="Rhea" id="RHEA:31575"/>
        <dbReference type="ChEBI" id="CHEBI:15377"/>
        <dbReference type="ChEBI" id="CHEBI:15378"/>
        <dbReference type="ChEBI" id="CHEBI:33019"/>
        <dbReference type="ChEBI" id="CHEBI:63224"/>
        <dbReference type="ChEBI" id="CHEBI:77896"/>
        <dbReference type="EC" id="3.6.1.55"/>
    </reaction>
</comment>
<dbReference type="GO" id="GO:0035539">
    <property type="term" value="F:8-oxo-7,8-dihydrodeoxyguanosine triphosphate pyrophosphatase activity"/>
    <property type="evidence" value="ECO:0007669"/>
    <property type="project" value="UniProtKB-EC"/>
</dbReference>
<keyword evidence="7" id="KW-0378">Hydrolase</keyword>
<evidence type="ECO:0000256" key="3">
    <source>
        <dbReference type="ARBA" id="ARBA00022457"/>
    </source>
</evidence>
<dbReference type="STRING" id="995062.SAMN04489718_4011"/>
<keyword evidence="6" id="KW-0227">DNA damage</keyword>
<dbReference type="GO" id="GO:0006260">
    <property type="term" value="P:DNA replication"/>
    <property type="evidence" value="ECO:0007669"/>
    <property type="project" value="UniProtKB-KW"/>
</dbReference>
<dbReference type="GO" id="GO:0008413">
    <property type="term" value="F:8-oxo-7,8-dihydroguanosine triphosphate pyrophosphatase activity"/>
    <property type="evidence" value="ECO:0007669"/>
    <property type="project" value="TreeGrafter"/>
</dbReference>
<dbReference type="GO" id="GO:0046872">
    <property type="term" value="F:metal ion binding"/>
    <property type="evidence" value="ECO:0007669"/>
    <property type="project" value="UniProtKB-KW"/>
</dbReference>
<evidence type="ECO:0000256" key="11">
    <source>
        <dbReference type="ARBA" id="ARBA00038905"/>
    </source>
</evidence>
<dbReference type="InterPro" id="IPR020476">
    <property type="entry name" value="Nudix_hydrolase"/>
</dbReference>
<evidence type="ECO:0000256" key="6">
    <source>
        <dbReference type="ARBA" id="ARBA00022763"/>
    </source>
</evidence>
<keyword evidence="5" id="KW-0479">Metal-binding</keyword>